<keyword evidence="9" id="KW-1185">Reference proteome</keyword>
<dbReference type="CDD" id="cd12408">
    <property type="entry name" value="RRM_eIF3G_like"/>
    <property type="match status" value="1"/>
</dbReference>
<comment type="subcellular location">
    <subcellularLocation>
        <location evidence="5">Cytoplasm</location>
    </subcellularLocation>
</comment>
<dbReference type="InterPro" id="IPR024675">
    <property type="entry name" value="eIF3g_N"/>
</dbReference>
<accession>A0A6P8Z4A6</accession>
<feature type="domain" description="RRM" evidence="8">
    <location>
        <begin position="201"/>
        <end position="279"/>
    </location>
</feature>
<evidence type="ECO:0000313" key="9">
    <source>
        <dbReference type="Proteomes" id="UP000515158"/>
    </source>
</evidence>
<dbReference type="CDD" id="cd12933">
    <property type="entry name" value="eIF3G"/>
    <property type="match status" value="1"/>
</dbReference>
<evidence type="ECO:0000313" key="10">
    <source>
        <dbReference type="RefSeq" id="XP_034244581.1"/>
    </source>
</evidence>
<keyword evidence="3 6" id="KW-0694">RNA-binding</keyword>
<evidence type="ECO:0000256" key="4">
    <source>
        <dbReference type="ARBA" id="ARBA00022917"/>
    </source>
</evidence>
<keyword evidence="1 5" id="KW-0963">Cytoplasm</keyword>
<dbReference type="GO" id="GO:0003743">
    <property type="term" value="F:translation initiation factor activity"/>
    <property type="evidence" value="ECO:0007669"/>
    <property type="project" value="UniProtKB-UniRule"/>
</dbReference>
<name>A0A6P8Z4A6_THRPL</name>
<evidence type="ECO:0000313" key="11">
    <source>
        <dbReference type="RefSeq" id="XP_034244591.1"/>
    </source>
</evidence>
<dbReference type="InterPro" id="IPR034240">
    <property type="entry name" value="eIF3G_RRM"/>
</dbReference>
<dbReference type="InterPro" id="IPR000504">
    <property type="entry name" value="RRM_dom"/>
</dbReference>
<evidence type="ECO:0000259" key="8">
    <source>
        <dbReference type="PROSITE" id="PS50102"/>
    </source>
</evidence>
<sequence>MPAETVKSSWADEVEDESNKGPLPPSTEVFENGFKIVTEYKFNDDDKKVKIVRTYKIEKRTVSKSIAARKTWPKFGASKDDKPGPDPATTIVSEDVYMHFLSAKEEENLKMEEDALEKLKANPEKGAVKCRTCNGEHWTSKCPYKGSDALAKVNMDKKPIGVPGAMGDKAAAPQSKYIPPSLREGANKRGESMNMKRDDTLAIRISNLSESVVESDLEELVKTFGPISKIFLAKDKVTGNCKGFAYVHFRYRQDASAAIVGLNGHGYDHLILNVDWSKSQPINN</sequence>
<dbReference type="GO" id="GO:0016282">
    <property type="term" value="C:eukaryotic 43S preinitiation complex"/>
    <property type="evidence" value="ECO:0007669"/>
    <property type="project" value="UniProtKB-UniRule"/>
</dbReference>
<dbReference type="GO" id="GO:0003723">
    <property type="term" value="F:RNA binding"/>
    <property type="evidence" value="ECO:0007669"/>
    <property type="project" value="UniProtKB-UniRule"/>
</dbReference>
<dbReference type="InterPro" id="IPR012677">
    <property type="entry name" value="Nucleotide-bd_a/b_plait_sf"/>
</dbReference>
<feature type="region of interest" description="Disordered" evidence="7">
    <location>
        <begin position="164"/>
        <end position="189"/>
    </location>
</feature>
<dbReference type="GeneID" id="117647139"/>
<gene>
    <name evidence="10 11" type="primary">LOC117647139</name>
</gene>
<evidence type="ECO:0000256" key="7">
    <source>
        <dbReference type="SAM" id="MobiDB-lite"/>
    </source>
</evidence>
<dbReference type="Pfam" id="PF12353">
    <property type="entry name" value="eIF3g"/>
    <property type="match status" value="1"/>
</dbReference>
<dbReference type="Pfam" id="PF00076">
    <property type="entry name" value="RRM_1"/>
    <property type="match status" value="1"/>
</dbReference>
<dbReference type="PANTHER" id="PTHR10352">
    <property type="entry name" value="EUKARYOTIC TRANSLATION INITIATION FACTOR 3 SUBUNIT G"/>
    <property type="match status" value="1"/>
</dbReference>
<dbReference type="KEGG" id="tpal:117647139"/>
<dbReference type="PROSITE" id="PS50102">
    <property type="entry name" value="RRM"/>
    <property type="match status" value="1"/>
</dbReference>
<dbReference type="RefSeq" id="XP_034244581.1">
    <property type="nucleotide sequence ID" value="XM_034388690.1"/>
</dbReference>
<evidence type="ECO:0000256" key="5">
    <source>
        <dbReference type="HAMAP-Rule" id="MF_03006"/>
    </source>
</evidence>
<reference evidence="10 11" key="1">
    <citation type="submission" date="2025-04" db="UniProtKB">
        <authorList>
            <consortium name="RefSeq"/>
        </authorList>
    </citation>
    <scope>IDENTIFICATION</scope>
    <source>
        <tissue evidence="10 11">Total insect</tissue>
    </source>
</reference>
<feature type="region of interest" description="Disordered" evidence="7">
    <location>
        <begin position="1"/>
        <end position="28"/>
    </location>
</feature>
<dbReference type="HAMAP" id="MF_03006">
    <property type="entry name" value="eIF3g"/>
    <property type="match status" value="1"/>
</dbReference>
<dbReference type="InterPro" id="IPR017334">
    <property type="entry name" value="eIF3_g"/>
</dbReference>
<dbReference type="OrthoDB" id="639027at2759"/>
<dbReference type="InterPro" id="IPR035979">
    <property type="entry name" value="RBD_domain_sf"/>
</dbReference>
<proteinExistence type="inferred from homology"/>
<dbReference type="PIRSF" id="PIRSF037949">
    <property type="entry name" value="Transl_init_eIF-3_RNA-bind"/>
    <property type="match status" value="1"/>
</dbReference>
<comment type="subunit">
    <text evidence="5">Component of the eukaryotic translation initiation factor 3 (eIF-3) complex.</text>
</comment>
<protein>
    <recommendedName>
        <fullName evidence="5">Eukaryotic translation initiation factor 3 subunit G</fullName>
        <shortName evidence="5">eIF3g</shortName>
    </recommendedName>
    <alternativeName>
        <fullName evidence="5">Eukaryotic translation initiation factor 3 RNA-binding subunit</fullName>
        <shortName evidence="5">eIF-3 RNA-binding subunit</shortName>
    </alternativeName>
    <alternativeName>
        <fullName evidence="5">Eukaryotic translation initiation factor 3 subunit 4</fullName>
    </alternativeName>
</protein>
<dbReference type="SMART" id="SM00360">
    <property type="entry name" value="RRM"/>
    <property type="match status" value="1"/>
</dbReference>
<dbReference type="Gene3D" id="3.30.70.330">
    <property type="match status" value="1"/>
</dbReference>
<keyword evidence="2 5" id="KW-0396">Initiation factor</keyword>
<evidence type="ECO:0000256" key="3">
    <source>
        <dbReference type="ARBA" id="ARBA00022884"/>
    </source>
</evidence>
<comment type="similarity">
    <text evidence="5">Belongs to the eIF-3 subunit G family.</text>
</comment>
<evidence type="ECO:0000256" key="1">
    <source>
        <dbReference type="ARBA" id="ARBA00022490"/>
    </source>
</evidence>
<keyword evidence="4 5" id="KW-0648">Protein biosynthesis</keyword>
<dbReference type="GO" id="GO:0033290">
    <property type="term" value="C:eukaryotic 48S preinitiation complex"/>
    <property type="evidence" value="ECO:0007669"/>
    <property type="project" value="UniProtKB-UniRule"/>
</dbReference>
<evidence type="ECO:0000256" key="6">
    <source>
        <dbReference type="PROSITE-ProRule" id="PRU00176"/>
    </source>
</evidence>
<dbReference type="SUPFAM" id="SSF54928">
    <property type="entry name" value="RNA-binding domain, RBD"/>
    <property type="match status" value="1"/>
</dbReference>
<comment type="function">
    <text evidence="5">RNA-binding component of the eukaryotic translation initiation factor 3 (eIF-3) complex, which is involved in protein synthesis of a specialized repertoire of mRNAs and, together with other initiation factors, stimulates binding of mRNA and methionyl-tRNAi to the 40S ribosome. The eIF-3 complex specifically targets and initiates translation of a subset of mRNAs involved in cell proliferation. This subunit can bind 18S rRNA.</text>
</comment>
<evidence type="ECO:0000256" key="2">
    <source>
        <dbReference type="ARBA" id="ARBA00022540"/>
    </source>
</evidence>
<dbReference type="RefSeq" id="XP_034244591.1">
    <property type="nucleotide sequence ID" value="XM_034388700.1"/>
</dbReference>
<dbReference type="GO" id="GO:0001732">
    <property type="term" value="P:formation of cytoplasmic translation initiation complex"/>
    <property type="evidence" value="ECO:0007669"/>
    <property type="project" value="UniProtKB-UniRule"/>
</dbReference>
<dbReference type="Proteomes" id="UP000515158">
    <property type="component" value="Unplaced"/>
</dbReference>
<dbReference type="AlphaFoldDB" id="A0A6P8Z4A6"/>
<organism evidence="11">
    <name type="scientific">Thrips palmi</name>
    <name type="common">Melon thrips</name>
    <dbReference type="NCBI Taxonomy" id="161013"/>
    <lineage>
        <taxon>Eukaryota</taxon>
        <taxon>Metazoa</taxon>
        <taxon>Ecdysozoa</taxon>
        <taxon>Arthropoda</taxon>
        <taxon>Hexapoda</taxon>
        <taxon>Insecta</taxon>
        <taxon>Pterygota</taxon>
        <taxon>Neoptera</taxon>
        <taxon>Paraneoptera</taxon>
        <taxon>Thysanoptera</taxon>
        <taxon>Terebrantia</taxon>
        <taxon>Thripoidea</taxon>
        <taxon>Thripidae</taxon>
        <taxon>Thrips</taxon>
    </lineage>
</organism>
<dbReference type="GO" id="GO:0005852">
    <property type="term" value="C:eukaryotic translation initiation factor 3 complex"/>
    <property type="evidence" value="ECO:0007669"/>
    <property type="project" value="UniProtKB-UniRule"/>
</dbReference>